<dbReference type="InterPro" id="IPR011761">
    <property type="entry name" value="ATP-grasp"/>
</dbReference>
<dbReference type="InterPro" id="IPR013651">
    <property type="entry name" value="ATP-grasp_RimK-type"/>
</dbReference>
<evidence type="ECO:0000259" key="2">
    <source>
        <dbReference type="PROSITE" id="PS50975"/>
    </source>
</evidence>
<evidence type="ECO:0000313" key="3">
    <source>
        <dbReference type="EMBL" id="OGC68820.1"/>
    </source>
</evidence>
<dbReference type="SUPFAM" id="SSF56059">
    <property type="entry name" value="Glutathione synthetase ATP-binding domain-like"/>
    <property type="match status" value="1"/>
</dbReference>
<organism evidence="3 4">
    <name type="scientific">candidate division WWE3 bacterium RIFOXYC1_FULL_39_7</name>
    <dbReference type="NCBI Taxonomy" id="1802643"/>
    <lineage>
        <taxon>Bacteria</taxon>
        <taxon>Katanobacteria</taxon>
    </lineage>
</organism>
<dbReference type="EMBL" id="MEWA01000031">
    <property type="protein sequence ID" value="OGC68820.1"/>
    <property type="molecule type" value="Genomic_DNA"/>
</dbReference>
<dbReference type="Proteomes" id="UP000179113">
    <property type="component" value="Unassembled WGS sequence"/>
</dbReference>
<proteinExistence type="predicted"/>
<dbReference type="PANTHER" id="PTHR21621:SF0">
    <property type="entry name" value="BETA-CITRYLGLUTAMATE SYNTHASE B-RELATED"/>
    <property type="match status" value="1"/>
</dbReference>
<dbReference type="GO" id="GO:0018169">
    <property type="term" value="F:ribosomal S6-glutamic acid ligase activity"/>
    <property type="evidence" value="ECO:0007669"/>
    <property type="project" value="TreeGrafter"/>
</dbReference>
<dbReference type="Pfam" id="PF08443">
    <property type="entry name" value="RimK"/>
    <property type="match status" value="1"/>
</dbReference>
<dbReference type="GO" id="GO:0009432">
    <property type="term" value="P:SOS response"/>
    <property type="evidence" value="ECO:0007669"/>
    <property type="project" value="TreeGrafter"/>
</dbReference>
<keyword evidence="1" id="KW-0547">Nucleotide-binding</keyword>
<comment type="caution">
    <text evidence="3">The sequence shown here is derived from an EMBL/GenBank/DDBJ whole genome shotgun (WGS) entry which is preliminary data.</text>
</comment>
<dbReference type="PROSITE" id="PS50975">
    <property type="entry name" value="ATP_GRASP"/>
    <property type="match status" value="1"/>
</dbReference>
<feature type="domain" description="ATP-grasp" evidence="2">
    <location>
        <begin position="123"/>
        <end position="314"/>
    </location>
</feature>
<accession>A0A1F4WHH0</accession>
<name>A0A1F4WHH0_UNCKA</name>
<evidence type="ECO:0000256" key="1">
    <source>
        <dbReference type="PROSITE-ProRule" id="PRU00409"/>
    </source>
</evidence>
<keyword evidence="1" id="KW-0067">ATP-binding</keyword>
<reference evidence="3 4" key="1">
    <citation type="journal article" date="2016" name="Nat. Commun.">
        <title>Thousands of microbial genomes shed light on interconnected biogeochemical processes in an aquifer system.</title>
        <authorList>
            <person name="Anantharaman K."/>
            <person name="Brown C.T."/>
            <person name="Hug L.A."/>
            <person name="Sharon I."/>
            <person name="Castelle C.J."/>
            <person name="Probst A.J."/>
            <person name="Thomas B.C."/>
            <person name="Singh A."/>
            <person name="Wilkins M.J."/>
            <person name="Karaoz U."/>
            <person name="Brodie E.L."/>
            <person name="Williams K.H."/>
            <person name="Hubbard S.S."/>
            <person name="Banfield J.F."/>
        </authorList>
    </citation>
    <scope>NUCLEOTIDE SEQUENCE [LARGE SCALE GENOMIC DNA]</scope>
</reference>
<dbReference type="GO" id="GO:0005737">
    <property type="term" value="C:cytoplasm"/>
    <property type="evidence" value="ECO:0007669"/>
    <property type="project" value="TreeGrafter"/>
</dbReference>
<protein>
    <recommendedName>
        <fullName evidence="2">ATP-grasp domain-containing protein</fullName>
    </recommendedName>
</protein>
<dbReference type="AlphaFoldDB" id="A0A1F4WHH0"/>
<gene>
    <name evidence="3" type="ORF">A2415_02645</name>
</gene>
<evidence type="ECO:0000313" key="4">
    <source>
        <dbReference type="Proteomes" id="UP000179113"/>
    </source>
</evidence>
<dbReference type="GO" id="GO:0046872">
    <property type="term" value="F:metal ion binding"/>
    <property type="evidence" value="ECO:0007669"/>
    <property type="project" value="InterPro"/>
</dbReference>
<dbReference type="GO" id="GO:0005524">
    <property type="term" value="F:ATP binding"/>
    <property type="evidence" value="ECO:0007669"/>
    <property type="project" value="UniProtKB-UniRule"/>
</dbReference>
<sequence length="318" mass="36194">MKLLAITTLPDAHLPFIQKHLDTEIVVFDPYRFPDENDLTFNLKGGTFQISSSGRNLTSCDAVWFRKPQLLLPKDFPVDPIYADYTHSAYQKTVQALYGLLRNKLWVSGYWEIQQANNKLFQIEVARSLGMRIPNTIVTSVPDEASRFLEENGACVTKIMGTQHASDSKFTYVFYATRIHRDQVTDLSGLALAPAIFQQEVENALDVRVTVVGEKCFACEINKVGKLQYEVDWRKGITDNSHPLTYHIHALPTHMQKLCVDLVQQLRLKFGALDFLLDKSGVYWFLEINPNGQWGFVEEETGLPISKAMVELFHTAMC</sequence>
<dbReference type="Gene3D" id="3.30.470.20">
    <property type="entry name" value="ATP-grasp fold, B domain"/>
    <property type="match status" value="1"/>
</dbReference>
<dbReference type="PANTHER" id="PTHR21621">
    <property type="entry name" value="RIBOSOMAL PROTEIN S6 MODIFICATION PROTEIN"/>
    <property type="match status" value="1"/>
</dbReference>